<dbReference type="EMBL" id="RWGY01000013">
    <property type="protein sequence ID" value="TVU23996.1"/>
    <property type="molecule type" value="Genomic_DNA"/>
</dbReference>
<sequence length="63" mass="7506">MPQRRPLPRRRGAHRPYAALLPLRRWPASTGCLWIRSPSMPHRRTQHLSLRCFLFVLCRCLKS</sequence>
<accession>A0A5J9UKE0</accession>
<feature type="non-terminal residue" evidence="1">
    <location>
        <position position="1"/>
    </location>
</feature>
<name>A0A5J9UKE0_9POAL</name>
<dbReference type="Gramene" id="TVU23996">
    <property type="protein sequence ID" value="TVU23996"/>
    <property type="gene ID" value="EJB05_26388"/>
</dbReference>
<evidence type="ECO:0000313" key="3">
    <source>
        <dbReference type="Proteomes" id="UP000324897"/>
    </source>
</evidence>
<evidence type="ECO:0000313" key="2">
    <source>
        <dbReference type="EMBL" id="TVU23997.1"/>
    </source>
</evidence>
<reference evidence="1 3" key="1">
    <citation type="journal article" date="2019" name="Sci. Rep.">
        <title>A high-quality genome of Eragrostis curvula grass provides insights into Poaceae evolution and supports new strategies to enhance forage quality.</title>
        <authorList>
            <person name="Carballo J."/>
            <person name="Santos B.A.C.M."/>
            <person name="Zappacosta D."/>
            <person name="Garbus I."/>
            <person name="Selva J.P."/>
            <person name="Gallo C.A."/>
            <person name="Diaz A."/>
            <person name="Albertini E."/>
            <person name="Caccamo M."/>
            <person name="Echenique V."/>
        </authorList>
    </citation>
    <scope>NUCLEOTIDE SEQUENCE [LARGE SCALE GENOMIC DNA]</scope>
    <source>
        <strain evidence="3">cv. Victoria</strain>
        <tissue evidence="1">Leaf</tissue>
    </source>
</reference>
<dbReference type="Gramene" id="TVU23997">
    <property type="protein sequence ID" value="TVU23997"/>
    <property type="gene ID" value="EJB05_26389"/>
</dbReference>
<proteinExistence type="predicted"/>
<dbReference type="AlphaFoldDB" id="A0A5J9UKE0"/>
<comment type="caution">
    <text evidence="1">The sequence shown here is derived from an EMBL/GenBank/DDBJ whole genome shotgun (WGS) entry which is preliminary data.</text>
</comment>
<dbReference type="EMBL" id="RWGY01000013">
    <property type="protein sequence ID" value="TVU23997.1"/>
    <property type="molecule type" value="Genomic_DNA"/>
</dbReference>
<organism evidence="1 3">
    <name type="scientific">Eragrostis curvula</name>
    <name type="common">weeping love grass</name>
    <dbReference type="NCBI Taxonomy" id="38414"/>
    <lineage>
        <taxon>Eukaryota</taxon>
        <taxon>Viridiplantae</taxon>
        <taxon>Streptophyta</taxon>
        <taxon>Embryophyta</taxon>
        <taxon>Tracheophyta</taxon>
        <taxon>Spermatophyta</taxon>
        <taxon>Magnoliopsida</taxon>
        <taxon>Liliopsida</taxon>
        <taxon>Poales</taxon>
        <taxon>Poaceae</taxon>
        <taxon>PACMAD clade</taxon>
        <taxon>Chloridoideae</taxon>
        <taxon>Eragrostideae</taxon>
        <taxon>Eragrostidinae</taxon>
        <taxon>Eragrostis</taxon>
    </lineage>
</organism>
<dbReference type="Proteomes" id="UP000324897">
    <property type="component" value="Chromosome 2"/>
</dbReference>
<protein>
    <submittedName>
        <fullName evidence="1">Uncharacterized protein</fullName>
    </submittedName>
</protein>
<gene>
    <name evidence="1" type="ORF">EJB05_26388</name>
    <name evidence="2" type="ORF">EJB05_26389</name>
</gene>
<keyword evidence="3" id="KW-1185">Reference proteome</keyword>
<evidence type="ECO:0000313" key="1">
    <source>
        <dbReference type="EMBL" id="TVU23996.1"/>
    </source>
</evidence>